<dbReference type="Proteomes" id="UP001560045">
    <property type="component" value="Unassembled WGS sequence"/>
</dbReference>
<organism evidence="3 4">
    <name type="scientific">Geodermatophilus maliterrae</name>
    <dbReference type="NCBI Taxonomy" id="3162531"/>
    <lineage>
        <taxon>Bacteria</taxon>
        <taxon>Bacillati</taxon>
        <taxon>Actinomycetota</taxon>
        <taxon>Actinomycetes</taxon>
        <taxon>Geodermatophilales</taxon>
        <taxon>Geodermatophilaceae</taxon>
        <taxon>Geodermatophilus</taxon>
    </lineage>
</organism>
<dbReference type="RefSeq" id="WP_369210406.1">
    <property type="nucleotide sequence ID" value="NZ_JBFNXQ010000145.1"/>
</dbReference>
<feature type="compositionally biased region" description="Gly residues" evidence="1">
    <location>
        <begin position="148"/>
        <end position="170"/>
    </location>
</feature>
<accession>A0ABV3XMC0</accession>
<reference evidence="3 4" key="1">
    <citation type="submission" date="2024-06" db="EMBL/GenBank/DDBJ databases">
        <title>Draft genome sequence of Geodermatophilus badlandi, a novel member of the Geodermatophilaceae isolated from badland sedimentary rocks in the Red desert, Wyoming, USA.</title>
        <authorList>
            <person name="Ben Tekaya S."/>
            <person name="Nouioui I."/>
            <person name="Flores G.M."/>
            <person name="Shaal M.N."/>
            <person name="Bredoire F."/>
            <person name="Basile F."/>
            <person name="Van Diepen L."/>
            <person name="Ward N.L."/>
        </authorList>
    </citation>
    <scope>NUCLEOTIDE SEQUENCE [LARGE SCALE GENOMIC DNA]</scope>
    <source>
        <strain evidence="3 4">WL48A</strain>
    </source>
</reference>
<evidence type="ECO:0000313" key="4">
    <source>
        <dbReference type="Proteomes" id="UP001560045"/>
    </source>
</evidence>
<dbReference type="EMBL" id="JBFNXQ010000145">
    <property type="protein sequence ID" value="MEX5721607.1"/>
    <property type="molecule type" value="Genomic_DNA"/>
</dbReference>
<dbReference type="InterPro" id="IPR005543">
    <property type="entry name" value="PASTA_dom"/>
</dbReference>
<feature type="domain" description="PASTA" evidence="2">
    <location>
        <begin position="47"/>
        <end position="102"/>
    </location>
</feature>
<feature type="region of interest" description="Disordered" evidence="1">
    <location>
        <begin position="107"/>
        <end position="170"/>
    </location>
</feature>
<comment type="caution">
    <text evidence="3">The sequence shown here is derived from an EMBL/GenBank/DDBJ whole genome shotgun (WGS) entry which is preliminary data.</text>
</comment>
<evidence type="ECO:0000259" key="2">
    <source>
        <dbReference type="Pfam" id="PF03793"/>
    </source>
</evidence>
<evidence type="ECO:0000256" key="1">
    <source>
        <dbReference type="SAM" id="MobiDB-lite"/>
    </source>
</evidence>
<name>A0ABV3XMC0_9ACTN</name>
<proteinExistence type="predicted"/>
<dbReference type="CDD" id="cd06577">
    <property type="entry name" value="PASTA_pknB"/>
    <property type="match status" value="1"/>
</dbReference>
<evidence type="ECO:0000313" key="3">
    <source>
        <dbReference type="EMBL" id="MEX5721607.1"/>
    </source>
</evidence>
<dbReference type="Pfam" id="PF03793">
    <property type="entry name" value="PASTA"/>
    <property type="match status" value="1"/>
</dbReference>
<feature type="compositionally biased region" description="Low complexity" evidence="1">
    <location>
        <begin position="112"/>
        <end position="130"/>
    </location>
</feature>
<keyword evidence="4" id="KW-1185">Reference proteome</keyword>
<sequence>GRVLAGIATLAAGAAIGVGVLQFADTGVADPPASVAETSAADVRWNDLVGRPAHEVEEQLVQAGLRVTRTTQETADVAAGLVTAVGPTGQLDAGEVVTLTVAVAPATPPSSAPSAGVPPVSSTAPPTSEAPVPPVPQVPGPETTWDGNGNGNGNGNAGGNGNGNGRGRNG</sequence>
<dbReference type="Gene3D" id="3.30.10.20">
    <property type="match status" value="1"/>
</dbReference>
<feature type="non-terminal residue" evidence="3">
    <location>
        <position position="1"/>
    </location>
</feature>
<gene>
    <name evidence="3" type="ORF">ABQ292_24950</name>
</gene>
<protein>
    <submittedName>
        <fullName evidence="3">PASTA domain-containing protein</fullName>
    </submittedName>
</protein>